<dbReference type="Proteomes" id="UP000094197">
    <property type="component" value="Chromosome 1"/>
</dbReference>
<keyword evidence="2" id="KW-1185">Reference proteome</keyword>
<sequence>MNFRMPKDFKTAYMQELASYRSKLETGDWKDAWKFLERAHLIGQYHPISHTGIHFRMLVFAVRTGNGKEFFGQLLRLAVGGFGSLFNRVPVGNTGGANVPILASLPLPKDLRELLENADTSGKGLSGLKKKTS</sequence>
<gene>
    <name evidence="1" type="ORF">A0128_03660</name>
</gene>
<dbReference type="KEGG" id="laj:A0128_03660"/>
<organism evidence="1 2">
    <name type="scientific">Leptospira tipperaryensis</name>
    <dbReference type="NCBI Taxonomy" id="2564040"/>
    <lineage>
        <taxon>Bacteria</taxon>
        <taxon>Pseudomonadati</taxon>
        <taxon>Spirochaetota</taxon>
        <taxon>Spirochaetia</taxon>
        <taxon>Leptospirales</taxon>
        <taxon>Leptospiraceae</taxon>
        <taxon>Leptospira</taxon>
    </lineage>
</organism>
<dbReference type="RefSeq" id="WP_069609089.1">
    <property type="nucleotide sequence ID" value="NZ_CP015217.1"/>
</dbReference>
<evidence type="ECO:0008006" key="3">
    <source>
        <dbReference type="Google" id="ProtNLM"/>
    </source>
</evidence>
<dbReference type="OrthoDB" id="330101at2"/>
<name>A0A1D7V225_9LEPT</name>
<dbReference type="EMBL" id="CP015217">
    <property type="protein sequence ID" value="AOP35884.1"/>
    <property type="molecule type" value="Genomic_DNA"/>
</dbReference>
<evidence type="ECO:0000313" key="1">
    <source>
        <dbReference type="EMBL" id="AOP35884.1"/>
    </source>
</evidence>
<dbReference type="InterPro" id="IPR022172">
    <property type="entry name" value="DUF3703"/>
</dbReference>
<dbReference type="AlphaFoldDB" id="A0A1D7V225"/>
<evidence type="ECO:0000313" key="2">
    <source>
        <dbReference type="Proteomes" id="UP000094197"/>
    </source>
</evidence>
<protein>
    <recommendedName>
        <fullName evidence="3">DUF3703 domain-containing protein</fullName>
    </recommendedName>
</protein>
<dbReference type="Pfam" id="PF12487">
    <property type="entry name" value="DUF3703"/>
    <property type="match status" value="1"/>
</dbReference>
<reference evidence="1 2" key="1">
    <citation type="submission" date="2016-04" db="EMBL/GenBank/DDBJ databases">
        <title>Complete genome seqeunce of Leptospira alstonii serovar Room22.</title>
        <authorList>
            <person name="Nally J.E."/>
            <person name="Bayles D.O."/>
            <person name="Hurley D."/>
            <person name="Fanning S."/>
            <person name="McMahon B.J."/>
            <person name="Arent Z."/>
        </authorList>
    </citation>
    <scope>NUCLEOTIDE SEQUENCE [LARGE SCALE GENOMIC DNA]</scope>
    <source>
        <strain evidence="1 2">GWTS #1</strain>
    </source>
</reference>
<accession>A0A1D7V225</accession>
<proteinExistence type="predicted"/>